<dbReference type="EMBL" id="CALNXK010000087">
    <property type="protein sequence ID" value="CAH3149869.1"/>
    <property type="molecule type" value="Genomic_DNA"/>
</dbReference>
<dbReference type="Proteomes" id="UP001159405">
    <property type="component" value="Unassembled WGS sequence"/>
</dbReference>
<protein>
    <recommendedName>
        <fullName evidence="7">XK-related protein</fullName>
    </recommendedName>
</protein>
<evidence type="ECO:0000256" key="5">
    <source>
        <dbReference type="ARBA" id="ARBA00022989"/>
    </source>
</evidence>
<keyword evidence="9" id="KW-1185">Reference proteome</keyword>
<keyword evidence="3" id="KW-1003">Cell membrane</keyword>
<feature type="transmembrane region" description="Helical" evidence="7">
    <location>
        <begin position="268"/>
        <end position="288"/>
    </location>
</feature>
<comment type="subcellular location">
    <subcellularLocation>
        <location evidence="1">Cell membrane</location>
        <topology evidence="1">Multi-pass membrane protein</topology>
    </subcellularLocation>
    <subcellularLocation>
        <location evidence="7">Membrane</location>
        <topology evidence="7">Multi-pass membrane protein</topology>
    </subcellularLocation>
</comment>
<comment type="caution">
    <text evidence="8">The sequence shown here is derived from an EMBL/GenBank/DDBJ whole genome shotgun (WGS) entry which is preliminary data.</text>
</comment>
<proteinExistence type="inferred from homology"/>
<feature type="transmembrane region" description="Helical" evidence="7">
    <location>
        <begin position="240"/>
        <end position="262"/>
    </location>
</feature>
<evidence type="ECO:0000256" key="1">
    <source>
        <dbReference type="ARBA" id="ARBA00004651"/>
    </source>
</evidence>
<evidence type="ECO:0000256" key="7">
    <source>
        <dbReference type="RuleBase" id="RU910716"/>
    </source>
</evidence>
<feature type="transmembrane region" description="Helical" evidence="7">
    <location>
        <begin position="300"/>
        <end position="325"/>
    </location>
</feature>
<sequence>MVAVAVHLKWHQTFLFLFQTVLFVADTTTDVLTSLKYQEQGHKYWFGVSLGLTVISMVVLSIWSIMVSTSRLLSKEEDSVEVDNPDVIFRNNRLNFLLSLLCLGPPLHSFQMFLVCASRFKELWKSNTGLLIEKERLYYLYVHTLNLKMAEGLLEAAPQLIVQVYVMLEERKDVSLIQKISAPLCLLSLTWMITSMEAFREFKHYNLKLVHNLIIFLSNLGIIAARALAIVCFTIAFRWWILLLFGVHFFIINFTGFVLWRSNRKQDMLVFIFAYSPLYLFVYSSYYLKKLRGDAPFARARLVVVTVSWHVLFTLENIGMILAYYFRRHDSDDKLQWFLIFAVVIVSVGNLGGILLKSLSWYCCFQKDEDEYLNIQRASTLMVTTGHTMNRV</sequence>
<evidence type="ECO:0000256" key="4">
    <source>
        <dbReference type="ARBA" id="ARBA00022692"/>
    </source>
</evidence>
<feature type="transmembrane region" description="Helical" evidence="7">
    <location>
        <begin position="44"/>
        <end position="66"/>
    </location>
</feature>
<keyword evidence="4 7" id="KW-0812">Transmembrane</keyword>
<feature type="transmembrane region" description="Helical" evidence="7">
    <location>
        <begin position="337"/>
        <end position="356"/>
    </location>
</feature>
<feature type="transmembrane region" description="Helical" evidence="7">
    <location>
        <begin position="213"/>
        <end position="233"/>
    </location>
</feature>
<evidence type="ECO:0000256" key="6">
    <source>
        <dbReference type="ARBA" id="ARBA00023136"/>
    </source>
</evidence>
<dbReference type="InterPro" id="IPR050895">
    <property type="entry name" value="XK-related_scramblase"/>
</dbReference>
<gene>
    <name evidence="8" type="ORF">PLOB_00047521</name>
</gene>
<evidence type="ECO:0000256" key="2">
    <source>
        <dbReference type="ARBA" id="ARBA00008789"/>
    </source>
</evidence>
<organism evidence="8 9">
    <name type="scientific">Porites lobata</name>
    <dbReference type="NCBI Taxonomy" id="104759"/>
    <lineage>
        <taxon>Eukaryota</taxon>
        <taxon>Metazoa</taxon>
        <taxon>Cnidaria</taxon>
        <taxon>Anthozoa</taxon>
        <taxon>Hexacorallia</taxon>
        <taxon>Scleractinia</taxon>
        <taxon>Fungiina</taxon>
        <taxon>Poritidae</taxon>
        <taxon>Porites</taxon>
    </lineage>
</organism>
<name>A0ABN8PSB0_9CNID</name>
<feature type="transmembrane region" description="Helical" evidence="7">
    <location>
        <begin position="12"/>
        <end position="32"/>
    </location>
</feature>
<keyword evidence="6 7" id="KW-0472">Membrane</keyword>
<evidence type="ECO:0000313" key="8">
    <source>
        <dbReference type="EMBL" id="CAH3149869.1"/>
    </source>
</evidence>
<evidence type="ECO:0000256" key="3">
    <source>
        <dbReference type="ARBA" id="ARBA00022475"/>
    </source>
</evidence>
<comment type="similarity">
    <text evidence="2 7">Belongs to the XK family.</text>
</comment>
<reference evidence="8 9" key="1">
    <citation type="submission" date="2022-05" db="EMBL/GenBank/DDBJ databases">
        <authorList>
            <consortium name="Genoscope - CEA"/>
            <person name="William W."/>
        </authorList>
    </citation>
    <scope>NUCLEOTIDE SEQUENCE [LARGE SCALE GENOMIC DNA]</scope>
</reference>
<keyword evidence="5 7" id="KW-1133">Transmembrane helix</keyword>
<evidence type="ECO:0000313" key="9">
    <source>
        <dbReference type="Proteomes" id="UP001159405"/>
    </source>
</evidence>
<accession>A0ABN8PSB0</accession>
<dbReference type="PANTHER" id="PTHR16024:SF6">
    <property type="entry name" value="XK-RELATED PROTEIN"/>
    <property type="match status" value="1"/>
</dbReference>
<dbReference type="PANTHER" id="PTHR16024">
    <property type="entry name" value="XK-RELATED PROTEIN"/>
    <property type="match status" value="1"/>
</dbReference>
<dbReference type="Pfam" id="PF09815">
    <property type="entry name" value="XK-related"/>
    <property type="match status" value="1"/>
</dbReference>
<dbReference type="InterPro" id="IPR018629">
    <property type="entry name" value="XK-rel"/>
</dbReference>